<protein>
    <recommendedName>
        <fullName evidence="4">TIGR02611 family protein</fullName>
    </recommendedName>
</protein>
<feature type="transmembrane region" description="Helical" evidence="1">
    <location>
        <begin position="12"/>
        <end position="30"/>
    </location>
</feature>
<evidence type="ECO:0000313" key="3">
    <source>
        <dbReference type="Proteomes" id="UP000030013"/>
    </source>
</evidence>
<dbReference type="Pfam" id="PF09656">
    <property type="entry name" value="PGPGW"/>
    <property type="match status" value="1"/>
</dbReference>
<keyword evidence="3" id="KW-1185">Reference proteome</keyword>
<proteinExistence type="predicted"/>
<comment type="caution">
    <text evidence="2">The sequence shown here is derived from an EMBL/GenBank/DDBJ whole genome shotgun (WGS) entry which is preliminary data.</text>
</comment>
<keyword evidence="1" id="KW-0472">Membrane</keyword>
<evidence type="ECO:0008006" key="4">
    <source>
        <dbReference type="Google" id="ProtNLM"/>
    </source>
</evidence>
<evidence type="ECO:0000313" key="2">
    <source>
        <dbReference type="EMBL" id="KGN40672.1"/>
    </source>
</evidence>
<dbReference type="NCBIfam" id="TIGR02611">
    <property type="entry name" value="TIGR02611 family protein"/>
    <property type="match status" value="1"/>
</dbReference>
<dbReference type="EMBL" id="AVPL01000034">
    <property type="protein sequence ID" value="KGN40672.1"/>
    <property type="molecule type" value="Genomic_DNA"/>
</dbReference>
<sequence length="122" mass="13714">MRANPATARVYRIGVFVVGLVVVCGGLLLIPFPGPGWLIVIAGLAIWSTEFERAQRVLEFVKRHLRLWEEWVKRQNPVVKALVGVVGIAFIATVLWLTFHFSGIPGFFPDGLESWMRNTARI</sequence>
<dbReference type="Proteomes" id="UP000030013">
    <property type="component" value="Unassembled WGS sequence"/>
</dbReference>
<keyword evidence="1" id="KW-0812">Transmembrane</keyword>
<dbReference type="STRING" id="1385519.N801_12655"/>
<organism evidence="2 3">
    <name type="scientific">Knoellia aerolata DSM 18566</name>
    <dbReference type="NCBI Taxonomy" id="1385519"/>
    <lineage>
        <taxon>Bacteria</taxon>
        <taxon>Bacillati</taxon>
        <taxon>Actinomycetota</taxon>
        <taxon>Actinomycetes</taxon>
        <taxon>Micrococcales</taxon>
        <taxon>Intrasporangiaceae</taxon>
        <taxon>Knoellia</taxon>
    </lineage>
</organism>
<gene>
    <name evidence="2" type="ORF">N801_12655</name>
</gene>
<keyword evidence="1" id="KW-1133">Transmembrane helix</keyword>
<dbReference type="InterPro" id="IPR019099">
    <property type="entry name" value="Uncharacterised_PGPGW_TM"/>
</dbReference>
<feature type="transmembrane region" description="Helical" evidence="1">
    <location>
        <begin position="36"/>
        <end position="58"/>
    </location>
</feature>
<evidence type="ECO:0000256" key="1">
    <source>
        <dbReference type="SAM" id="Phobius"/>
    </source>
</evidence>
<feature type="transmembrane region" description="Helical" evidence="1">
    <location>
        <begin position="78"/>
        <end position="99"/>
    </location>
</feature>
<dbReference type="eggNOG" id="ENOG5032ZIV">
    <property type="taxonomic scope" value="Bacteria"/>
</dbReference>
<dbReference type="InterPro" id="IPR013434">
    <property type="entry name" value="CHP02611"/>
</dbReference>
<accession>A0A0A0JX74</accession>
<dbReference type="AlphaFoldDB" id="A0A0A0JX74"/>
<reference evidence="2 3" key="1">
    <citation type="submission" date="2013-08" db="EMBL/GenBank/DDBJ databases">
        <title>The genome sequence of Knoellia aerolata.</title>
        <authorList>
            <person name="Zhu W."/>
            <person name="Wang G."/>
        </authorList>
    </citation>
    <scope>NUCLEOTIDE SEQUENCE [LARGE SCALE GENOMIC DNA]</scope>
    <source>
        <strain evidence="2 3">DSM 18566</strain>
    </source>
</reference>
<name>A0A0A0JX74_9MICO</name>